<reference evidence="1" key="1">
    <citation type="submission" date="2021-04" db="EMBL/GenBank/DDBJ databases">
        <authorList>
            <consortium name="Molecular Ecology Group"/>
        </authorList>
    </citation>
    <scope>NUCLEOTIDE SEQUENCE</scope>
</reference>
<organism evidence="1 2">
    <name type="scientific">Candidula unifasciata</name>
    <dbReference type="NCBI Taxonomy" id="100452"/>
    <lineage>
        <taxon>Eukaryota</taxon>
        <taxon>Metazoa</taxon>
        <taxon>Spiralia</taxon>
        <taxon>Lophotrochozoa</taxon>
        <taxon>Mollusca</taxon>
        <taxon>Gastropoda</taxon>
        <taxon>Heterobranchia</taxon>
        <taxon>Euthyneura</taxon>
        <taxon>Panpulmonata</taxon>
        <taxon>Eupulmonata</taxon>
        <taxon>Stylommatophora</taxon>
        <taxon>Helicina</taxon>
        <taxon>Helicoidea</taxon>
        <taxon>Geomitridae</taxon>
        <taxon>Candidula</taxon>
    </lineage>
</organism>
<comment type="caution">
    <text evidence="1">The sequence shown here is derived from an EMBL/GenBank/DDBJ whole genome shotgun (WGS) entry which is preliminary data.</text>
</comment>
<gene>
    <name evidence="1" type="ORF">CUNI_LOCUS21457</name>
</gene>
<accession>A0A8S4A2D9</accession>
<keyword evidence="2" id="KW-1185">Reference proteome</keyword>
<dbReference type="EMBL" id="CAJHNH020008469">
    <property type="protein sequence ID" value="CAG5135899.1"/>
    <property type="molecule type" value="Genomic_DNA"/>
</dbReference>
<name>A0A8S4A2D9_9EUPU</name>
<dbReference type="AlphaFoldDB" id="A0A8S4A2D9"/>
<dbReference type="OrthoDB" id="6161632at2759"/>
<dbReference type="PANTHER" id="PTHR10773:SF19">
    <property type="match status" value="1"/>
</dbReference>
<evidence type="ECO:0000313" key="1">
    <source>
        <dbReference type="EMBL" id="CAG5135899.1"/>
    </source>
</evidence>
<dbReference type="Proteomes" id="UP000678393">
    <property type="component" value="Unassembled WGS sequence"/>
</dbReference>
<evidence type="ECO:0000313" key="2">
    <source>
        <dbReference type="Proteomes" id="UP000678393"/>
    </source>
</evidence>
<protein>
    <submittedName>
        <fullName evidence="1">Uncharacterized protein</fullName>
    </submittedName>
</protein>
<dbReference type="PANTHER" id="PTHR10773">
    <property type="entry name" value="DNA-DIRECTED RNA POLYMERASES I, II, AND III SUBUNIT RPABC2"/>
    <property type="match status" value="1"/>
</dbReference>
<proteinExistence type="predicted"/>
<sequence>MLSTDQLQQHPVWFYDYENNGNLDSHYADHRQGPIGQPYAPVTCTNSAILSPSNVNSEPYAAEPIPDTSQTSARAFSTVSGPARVEQSRQYLISNAGSDSISANPNRLSSVNVSREITARPFPLPSSLSTAAEAIPSGGIAVSHPSSGSREIRNIPERPYHILTGAETTIAPPPLISDMPSTSAFHYSSSIPYTFTAPPPAPAASAVTSPPFTQVGDLPSFDLTAQMPSYPWSLSGDVFPSNILPITQTKSRPKAAKLKCVSGSGKKRVRCPEMWKKNLTKSKKLKGEEHVSRTGNLIPAKRVEEVDCSNCSFKCHESFSEDLRQQLFDVFYNLGSNESQKQFVCQNVQESATKVNGCNKKEGTTENKRKVCRKYFLPDTDNTRKQVCSKFFCATLAVGKTFITHALRNKQFGCYVGKEKRGKPHNKIPDMLLEPARQHINAMLAASSSGSKKNSKKKCLERGLNITKMHEMFKHECLEKGLSPISLSMYRRIFHTEF</sequence>